<sequence>MKREWGAPSDLPSPTEWRVGTCGGYDEFDSDGIEEYNGLVAALDKHEYRSKPKKYELDMKNRESPPTRPSIEEAPKLELKALPRDLRYVYLKKILCRSSLRQIEFKARRVFGICIKRFKRAIGWTIEILLGSPVFALIKSNSCEHKPDIEHEED</sequence>
<proteinExistence type="predicted"/>
<accession>A0A9J5W998</accession>
<evidence type="ECO:0000313" key="1">
    <source>
        <dbReference type="EMBL" id="KAG5572137.1"/>
    </source>
</evidence>
<dbReference type="AlphaFoldDB" id="A0A9J5W998"/>
<dbReference type="Proteomes" id="UP000824120">
    <property type="component" value="Chromosome 12"/>
</dbReference>
<dbReference type="EMBL" id="JACXVP010000012">
    <property type="protein sequence ID" value="KAG5572137.1"/>
    <property type="molecule type" value="Genomic_DNA"/>
</dbReference>
<comment type="caution">
    <text evidence="1">The sequence shown here is derived from an EMBL/GenBank/DDBJ whole genome shotgun (WGS) entry which is preliminary data.</text>
</comment>
<keyword evidence="2" id="KW-1185">Reference proteome</keyword>
<name>A0A9J5W998_SOLCO</name>
<gene>
    <name evidence="1" type="ORF">H5410_061903</name>
</gene>
<protein>
    <submittedName>
        <fullName evidence="1">Uncharacterized protein</fullName>
    </submittedName>
</protein>
<evidence type="ECO:0000313" key="2">
    <source>
        <dbReference type="Proteomes" id="UP000824120"/>
    </source>
</evidence>
<organism evidence="1 2">
    <name type="scientific">Solanum commersonii</name>
    <name type="common">Commerson's wild potato</name>
    <name type="synonym">Commerson's nightshade</name>
    <dbReference type="NCBI Taxonomy" id="4109"/>
    <lineage>
        <taxon>Eukaryota</taxon>
        <taxon>Viridiplantae</taxon>
        <taxon>Streptophyta</taxon>
        <taxon>Embryophyta</taxon>
        <taxon>Tracheophyta</taxon>
        <taxon>Spermatophyta</taxon>
        <taxon>Magnoliopsida</taxon>
        <taxon>eudicotyledons</taxon>
        <taxon>Gunneridae</taxon>
        <taxon>Pentapetalae</taxon>
        <taxon>asterids</taxon>
        <taxon>lamiids</taxon>
        <taxon>Solanales</taxon>
        <taxon>Solanaceae</taxon>
        <taxon>Solanoideae</taxon>
        <taxon>Solaneae</taxon>
        <taxon>Solanum</taxon>
    </lineage>
</organism>
<reference evidence="1 2" key="1">
    <citation type="submission" date="2020-09" db="EMBL/GenBank/DDBJ databases">
        <title>De no assembly of potato wild relative species, Solanum commersonii.</title>
        <authorList>
            <person name="Cho K."/>
        </authorList>
    </citation>
    <scope>NUCLEOTIDE SEQUENCE [LARGE SCALE GENOMIC DNA]</scope>
    <source>
        <strain evidence="1">LZ3.2</strain>
        <tissue evidence="1">Leaf</tissue>
    </source>
</reference>